<dbReference type="EMBL" id="JBBPBM010000353">
    <property type="protein sequence ID" value="KAK8496694.1"/>
    <property type="molecule type" value="Genomic_DNA"/>
</dbReference>
<dbReference type="SUPFAM" id="SSF56322">
    <property type="entry name" value="ADC synthase"/>
    <property type="match status" value="1"/>
</dbReference>
<keyword evidence="2" id="KW-1185">Reference proteome</keyword>
<name>A0ABR2ARR3_9ROSI</name>
<comment type="caution">
    <text evidence="1">The sequence shown here is derived from an EMBL/GenBank/DDBJ whole genome shotgun (WGS) entry which is preliminary data.</text>
</comment>
<proteinExistence type="predicted"/>
<gene>
    <name evidence="1" type="ORF">V6N12_037170</name>
</gene>
<accession>A0ABR2ARR3</accession>
<dbReference type="Proteomes" id="UP001472677">
    <property type="component" value="Unassembled WGS sequence"/>
</dbReference>
<evidence type="ECO:0000313" key="2">
    <source>
        <dbReference type="Proteomes" id="UP001472677"/>
    </source>
</evidence>
<sequence length="112" mass="12443">MFIGDGTKLVCDAFQLAIGTKCFDREVSGDRDVQRTMLELLNPFDSFSSDERIKARGCILVAFSLEKELLVDEKQYAEHIMLVNLRGNDVGNASNLGFAKIGVPTSKFKPKL</sequence>
<organism evidence="1 2">
    <name type="scientific">Hibiscus sabdariffa</name>
    <name type="common">roselle</name>
    <dbReference type="NCBI Taxonomy" id="183260"/>
    <lineage>
        <taxon>Eukaryota</taxon>
        <taxon>Viridiplantae</taxon>
        <taxon>Streptophyta</taxon>
        <taxon>Embryophyta</taxon>
        <taxon>Tracheophyta</taxon>
        <taxon>Spermatophyta</taxon>
        <taxon>Magnoliopsida</taxon>
        <taxon>eudicotyledons</taxon>
        <taxon>Gunneridae</taxon>
        <taxon>Pentapetalae</taxon>
        <taxon>rosids</taxon>
        <taxon>malvids</taxon>
        <taxon>Malvales</taxon>
        <taxon>Malvaceae</taxon>
        <taxon>Malvoideae</taxon>
        <taxon>Hibiscus</taxon>
    </lineage>
</organism>
<protein>
    <submittedName>
        <fullName evidence="1">Uncharacterized protein</fullName>
    </submittedName>
</protein>
<evidence type="ECO:0000313" key="1">
    <source>
        <dbReference type="EMBL" id="KAK8496694.1"/>
    </source>
</evidence>
<reference evidence="1 2" key="1">
    <citation type="journal article" date="2024" name="G3 (Bethesda)">
        <title>Genome assembly of Hibiscus sabdariffa L. provides insights into metabolisms of medicinal natural products.</title>
        <authorList>
            <person name="Kim T."/>
        </authorList>
    </citation>
    <scope>NUCLEOTIDE SEQUENCE [LARGE SCALE GENOMIC DNA]</scope>
    <source>
        <strain evidence="1">TK-2024</strain>
        <tissue evidence="1">Old leaves</tissue>
    </source>
</reference>
<dbReference type="InterPro" id="IPR005801">
    <property type="entry name" value="ADC_synthase"/>
</dbReference>